<evidence type="ECO:0000313" key="9">
    <source>
        <dbReference type="Proteomes" id="UP000094112"/>
    </source>
</evidence>
<keyword evidence="9" id="KW-1185">Reference proteome</keyword>
<evidence type="ECO:0000256" key="5">
    <source>
        <dbReference type="SAM" id="MobiDB-lite"/>
    </source>
</evidence>
<dbReference type="InterPro" id="IPR004841">
    <property type="entry name" value="AA-permease/SLC12A_dom"/>
</dbReference>
<feature type="transmembrane region" description="Helical" evidence="6">
    <location>
        <begin position="77"/>
        <end position="99"/>
    </location>
</feature>
<evidence type="ECO:0000256" key="2">
    <source>
        <dbReference type="ARBA" id="ARBA00022692"/>
    </source>
</evidence>
<evidence type="ECO:0000259" key="7">
    <source>
        <dbReference type="Pfam" id="PF00324"/>
    </source>
</evidence>
<organism evidence="8 9">
    <name type="scientific">Wickerhamomyces anomalus (strain ATCC 58044 / CBS 1984 / NCYC 433 / NRRL Y-366-8)</name>
    <name type="common">Yeast</name>
    <name type="synonym">Hansenula anomala</name>
    <dbReference type="NCBI Taxonomy" id="683960"/>
    <lineage>
        <taxon>Eukaryota</taxon>
        <taxon>Fungi</taxon>
        <taxon>Dikarya</taxon>
        <taxon>Ascomycota</taxon>
        <taxon>Saccharomycotina</taxon>
        <taxon>Saccharomycetes</taxon>
        <taxon>Phaffomycetales</taxon>
        <taxon>Wickerhamomycetaceae</taxon>
        <taxon>Wickerhamomyces</taxon>
    </lineage>
</organism>
<dbReference type="Pfam" id="PF00324">
    <property type="entry name" value="AA_permease"/>
    <property type="match status" value="1"/>
</dbReference>
<feature type="region of interest" description="Disordered" evidence="5">
    <location>
        <begin position="1"/>
        <end position="26"/>
    </location>
</feature>
<proteinExistence type="predicted"/>
<protein>
    <recommendedName>
        <fullName evidence="7">Amino acid permease/ SLC12A domain-containing protein</fullName>
    </recommendedName>
</protein>
<feature type="transmembrane region" description="Helical" evidence="6">
    <location>
        <begin position="503"/>
        <end position="525"/>
    </location>
</feature>
<feature type="domain" description="Amino acid permease/ SLC12A" evidence="7">
    <location>
        <begin position="76"/>
        <end position="532"/>
    </location>
</feature>
<evidence type="ECO:0000313" key="8">
    <source>
        <dbReference type="EMBL" id="ODQ60105.1"/>
    </source>
</evidence>
<dbReference type="InterPro" id="IPR050524">
    <property type="entry name" value="APC_YAT"/>
</dbReference>
<dbReference type="GeneID" id="30198931"/>
<sequence>MVWRPNFSNDNNIESASSRSTDQEKIEVHSSKQFDNQAELEKGGITQEIALENETDESSVFGHDRNRLKATLEQRHIQMLALIGVFGTGIFLSSGSILATTGPAGMFIAFGIVATIVGLNQMALAEVASLMPVSSATVRHLEQFVDPAWGFAYGWISVWGSIMPGEISAAAVIVSYWTDISQAAWISIIIFVIIATNSYTVRFYGEVEFVFAMIKILLLAGLIIVSIVITSGGGPDHKSIGFQYWRNPGPFKEYVTTGSLGKFVGFWKTLSGVVYSFGGVQSVPSLAAEVKNPRRTVFTACKRIFYRVSILMMITVLCLTLIVSSDDPNIANSTGNAKSSPFVVAIKNANIKVLPHIINAAVLTSAFSAANLSLVSGSRTLFALAVKHQAPRVFLKTNKRGLPWVGLTFVAIFMPLAYMNVSNDAANVFNWFQSLTSANLLLGWILISVNHIHLTRAMKAQGIPRERLPHKFKFGVQAAWASGIASLILLLTGGFKNFIHGEFLISSFFSSYFIIPLSWGLFFFWKFFKKTRYLRPTEVDLVSLFKDAEEHPEEPAPKIRGWRLLTLLWS</sequence>
<dbReference type="AlphaFoldDB" id="A0A1E3P3V9"/>
<feature type="transmembrane region" description="Helical" evidence="6">
    <location>
        <begin position="472"/>
        <end position="491"/>
    </location>
</feature>
<keyword evidence="3 6" id="KW-1133">Transmembrane helix</keyword>
<keyword evidence="2 6" id="KW-0812">Transmembrane</keyword>
<feature type="transmembrane region" description="Helical" evidence="6">
    <location>
        <begin position="402"/>
        <end position="419"/>
    </location>
</feature>
<feature type="transmembrane region" description="Helical" evidence="6">
    <location>
        <begin position="151"/>
        <end position="177"/>
    </location>
</feature>
<dbReference type="GO" id="GO:0015171">
    <property type="term" value="F:amino acid transmembrane transporter activity"/>
    <property type="evidence" value="ECO:0007669"/>
    <property type="project" value="TreeGrafter"/>
</dbReference>
<evidence type="ECO:0000256" key="4">
    <source>
        <dbReference type="ARBA" id="ARBA00023136"/>
    </source>
</evidence>
<feature type="compositionally biased region" description="Polar residues" evidence="5">
    <location>
        <begin position="1"/>
        <end position="20"/>
    </location>
</feature>
<feature type="transmembrane region" description="Helical" evidence="6">
    <location>
        <begin position="184"/>
        <end position="204"/>
    </location>
</feature>
<feature type="transmembrane region" description="Helical" evidence="6">
    <location>
        <begin position="304"/>
        <end position="323"/>
    </location>
</feature>
<reference evidence="8 9" key="1">
    <citation type="journal article" date="2016" name="Proc. Natl. Acad. Sci. U.S.A.">
        <title>Comparative genomics of biotechnologically important yeasts.</title>
        <authorList>
            <person name="Riley R."/>
            <person name="Haridas S."/>
            <person name="Wolfe K.H."/>
            <person name="Lopes M.R."/>
            <person name="Hittinger C.T."/>
            <person name="Goeker M."/>
            <person name="Salamov A.A."/>
            <person name="Wisecaver J.H."/>
            <person name="Long T.M."/>
            <person name="Calvey C.H."/>
            <person name="Aerts A.L."/>
            <person name="Barry K.W."/>
            <person name="Choi C."/>
            <person name="Clum A."/>
            <person name="Coughlan A.Y."/>
            <person name="Deshpande S."/>
            <person name="Douglass A.P."/>
            <person name="Hanson S.J."/>
            <person name="Klenk H.-P."/>
            <person name="LaButti K.M."/>
            <person name="Lapidus A."/>
            <person name="Lindquist E.A."/>
            <person name="Lipzen A.M."/>
            <person name="Meier-Kolthoff J.P."/>
            <person name="Ohm R.A."/>
            <person name="Otillar R.P."/>
            <person name="Pangilinan J.L."/>
            <person name="Peng Y."/>
            <person name="Rokas A."/>
            <person name="Rosa C.A."/>
            <person name="Scheuner C."/>
            <person name="Sibirny A.A."/>
            <person name="Slot J.C."/>
            <person name="Stielow J.B."/>
            <person name="Sun H."/>
            <person name="Kurtzman C.P."/>
            <person name="Blackwell M."/>
            <person name="Grigoriev I.V."/>
            <person name="Jeffries T.W."/>
        </authorList>
    </citation>
    <scope>NUCLEOTIDE SEQUENCE [LARGE SCALE GENOMIC DNA]</scope>
    <source>
        <strain evidence="9">ATCC 58044 / CBS 1984 / NCYC 433 / NRRL Y-366-8</strain>
    </source>
</reference>
<feature type="transmembrane region" description="Helical" evidence="6">
    <location>
        <begin position="357"/>
        <end position="382"/>
    </location>
</feature>
<dbReference type="RefSeq" id="XP_019039312.1">
    <property type="nucleotide sequence ID" value="XM_019181685.1"/>
</dbReference>
<dbReference type="GO" id="GO:0016020">
    <property type="term" value="C:membrane"/>
    <property type="evidence" value="ECO:0007669"/>
    <property type="project" value="UniProtKB-SubCell"/>
</dbReference>
<dbReference type="Gene3D" id="1.20.1740.10">
    <property type="entry name" value="Amino acid/polyamine transporter I"/>
    <property type="match status" value="1"/>
</dbReference>
<keyword evidence="4 6" id="KW-0472">Membrane</keyword>
<evidence type="ECO:0000256" key="6">
    <source>
        <dbReference type="SAM" id="Phobius"/>
    </source>
</evidence>
<dbReference type="PANTHER" id="PTHR43341:SF18">
    <property type="entry name" value="AMINO ACID PERMEASE_ SLC12A DOMAIN-CONTAINING PROTEIN"/>
    <property type="match status" value="1"/>
</dbReference>
<accession>A0A1E3P3V9</accession>
<name>A0A1E3P3V9_WICAA</name>
<comment type="subcellular location">
    <subcellularLocation>
        <location evidence="1">Membrane</location>
        <topology evidence="1">Multi-pass membrane protein</topology>
    </subcellularLocation>
</comment>
<dbReference type="EMBL" id="KV454210">
    <property type="protein sequence ID" value="ODQ60105.1"/>
    <property type="molecule type" value="Genomic_DNA"/>
</dbReference>
<dbReference type="PANTHER" id="PTHR43341">
    <property type="entry name" value="AMINO ACID PERMEASE"/>
    <property type="match status" value="1"/>
</dbReference>
<evidence type="ECO:0000256" key="1">
    <source>
        <dbReference type="ARBA" id="ARBA00004141"/>
    </source>
</evidence>
<feature type="transmembrane region" description="Helical" evidence="6">
    <location>
        <begin position="106"/>
        <end position="131"/>
    </location>
</feature>
<dbReference type="PIRSF" id="PIRSF006060">
    <property type="entry name" value="AA_transporter"/>
    <property type="match status" value="1"/>
</dbReference>
<evidence type="ECO:0000256" key="3">
    <source>
        <dbReference type="ARBA" id="ARBA00022989"/>
    </source>
</evidence>
<dbReference type="Proteomes" id="UP000094112">
    <property type="component" value="Unassembled WGS sequence"/>
</dbReference>
<gene>
    <name evidence="8" type="ORF">WICANDRAFT_30075</name>
</gene>
<feature type="transmembrane region" description="Helical" evidence="6">
    <location>
        <begin position="210"/>
        <end position="229"/>
    </location>
</feature>
<dbReference type="OrthoDB" id="3900342at2759"/>
<dbReference type="STRING" id="683960.A0A1E3P3V9"/>
<feature type="transmembrane region" description="Helical" evidence="6">
    <location>
        <begin position="431"/>
        <end position="452"/>
    </location>
</feature>